<organism evidence="1 2">
    <name type="scientific">Kitasatospora saccharophila</name>
    <dbReference type="NCBI Taxonomy" id="407973"/>
    <lineage>
        <taxon>Bacteria</taxon>
        <taxon>Bacillati</taxon>
        <taxon>Actinomycetota</taxon>
        <taxon>Actinomycetes</taxon>
        <taxon>Kitasatosporales</taxon>
        <taxon>Streptomycetaceae</taxon>
        <taxon>Kitasatospora</taxon>
    </lineage>
</organism>
<proteinExistence type="predicted"/>
<dbReference type="Proteomes" id="UP001500897">
    <property type="component" value="Unassembled WGS sequence"/>
</dbReference>
<dbReference type="InterPro" id="IPR029074">
    <property type="entry name" value="Imm49"/>
</dbReference>
<keyword evidence="2" id="KW-1185">Reference proteome</keyword>
<name>A0ABP5JLW3_9ACTN</name>
<evidence type="ECO:0008006" key="3">
    <source>
        <dbReference type="Google" id="ProtNLM"/>
    </source>
</evidence>
<reference evidence="2" key="1">
    <citation type="journal article" date="2019" name="Int. J. Syst. Evol. Microbiol.">
        <title>The Global Catalogue of Microorganisms (GCM) 10K type strain sequencing project: providing services to taxonomists for standard genome sequencing and annotation.</title>
        <authorList>
            <consortium name="The Broad Institute Genomics Platform"/>
            <consortium name="The Broad Institute Genome Sequencing Center for Infectious Disease"/>
            <person name="Wu L."/>
            <person name="Ma J."/>
        </authorList>
    </citation>
    <scope>NUCLEOTIDE SEQUENCE [LARGE SCALE GENOMIC DNA]</scope>
    <source>
        <strain evidence="2">JCM 14559</strain>
    </source>
</reference>
<dbReference type="EMBL" id="BAAANS010000065">
    <property type="protein sequence ID" value="GAA2118916.1"/>
    <property type="molecule type" value="Genomic_DNA"/>
</dbReference>
<dbReference type="RefSeq" id="WP_344557633.1">
    <property type="nucleotide sequence ID" value="NZ_BAAANS010000065.1"/>
</dbReference>
<comment type="caution">
    <text evidence="1">The sequence shown here is derived from an EMBL/GenBank/DDBJ whole genome shotgun (WGS) entry which is preliminary data.</text>
</comment>
<protein>
    <recommendedName>
        <fullName evidence="3">Immunity protein 49 of polymorphic toxin system</fullName>
    </recommendedName>
</protein>
<evidence type="ECO:0000313" key="2">
    <source>
        <dbReference type="Proteomes" id="UP001500897"/>
    </source>
</evidence>
<accession>A0ABP5JLW3</accession>
<sequence length="286" mass="32398">MTVTISRHLEPKPDAEVFAEELSTDLAELIDGLEQSGEMIDYAFSSALLAARAHWMADPRANRLETWKATVTALQVGSALFAATGVDEGRVECFINHRARSIPALGPRTYADADTWLNTLWLAMICRDQPRLKQLSEIPLERLRVREGLYDDFFYHWIDVLQTYWLRGPGLVDKLTLAFGSSAPERIRIATPRVVAQVFYPPLELFHEIVTRKQEEFTPSLVRALESHRDYWTSEESWATDIDGAVPLGPLAMACHAFDGDFPIDVESDYLPKHLLDHGWLGEFPT</sequence>
<gene>
    <name evidence="1" type="ORF">GCM10009759_66580</name>
</gene>
<dbReference type="Pfam" id="PF15575">
    <property type="entry name" value="Imm49"/>
    <property type="match status" value="1"/>
</dbReference>
<evidence type="ECO:0000313" key="1">
    <source>
        <dbReference type="EMBL" id="GAA2118916.1"/>
    </source>
</evidence>